<evidence type="ECO:0000313" key="3">
    <source>
        <dbReference type="Proteomes" id="UP000837857"/>
    </source>
</evidence>
<gene>
    <name evidence="2" type="ORF">IPOD504_LOCUS11707</name>
</gene>
<feature type="region of interest" description="Disordered" evidence="1">
    <location>
        <begin position="122"/>
        <end position="146"/>
    </location>
</feature>
<accession>A0ABN8IRD9</accession>
<sequence>MASLGPVFRRLGTSLANHRASLSSELGSLWDFIRIDKDRRRSAPSTTYESIDSKSPVKLARDLLQVVQETVLCKRLEDTPKRCPLVKEESDLTASDDEESADNRIANLIDFFFTIVKSQKESRKGSGGSCFRGEASPEEEEKAAPNRVNTELEKKMETLMEFLATTGCMESEREGKDEKKITLMEFLFGPDDGRWARPSIELNGRGVSLSESKVDVRDLAYIDESPADREETLVEMLLKYMEGYGAREKGGEAAKSLSVTPSLSEKSKSDTTISRLETFSDVSKTKSDSTLTYTQDTVVERERANGRRVSETVVDLSFVKEDLEAVFEEATLRVCELRMMFDEDTMSEQEDLENFNAYTKPPALQCIQCLPYSVELSDIMEEEEPSSRGLDRGDDEDRLALARRLAEDLVRYIEDRIQRYRFEDSDDESSCPSTEDYSREYELSTRSISLIDLRNIPDFAPSAIAKPKVLRLDKSTSTTEISESISELYRRIDSACMTEDTALGSGERSERAMDKLESLHKFFSRSRLEIIDESLEENGEKATKNPKQKAEGMYFNGKSKEAGVVECKTGQASLDDVEDLQDDNDAPTADKDASDIDRCVNDFDRRDNDIEIEDKSR</sequence>
<evidence type="ECO:0000313" key="2">
    <source>
        <dbReference type="EMBL" id="CAH2062139.1"/>
    </source>
</evidence>
<feature type="compositionally biased region" description="Acidic residues" evidence="1">
    <location>
        <begin position="575"/>
        <end position="585"/>
    </location>
</feature>
<dbReference type="EMBL" id="OW152841">
    <property type="protein sequence ID" value="CAH2062139.1"/>
    <property type="molecule type" value="Genomic_DNA"/>
</dbReference>
<protein>
    <submittedName>
        <fullName evidence="2">Uncharacterized protein</fullName>
    </submittedName>
</protein>
<keyword evidence="3" id="KW-1185">Reference proteome</keyword>
<feature type="region of interest" description="Disordered" evidence="1">
    <location>
        <begin position="574"/>
        <end position="600"/>
    </location>
</feature>
<feature type="non-terminal residue" evidence="2">
    <location>
        <position position="1"/>
    </location>
</feature>
<name>A0ABN8IRD9_9NEOP</name>
<evidence type="ECO:0000256" key="1">
    <source>
        <dbReference type="SAM" id="MobiDB-lite"/>
    </source>
</evidence>
<reference evidence="2" key="1">
    <citation type="submission" date="2022-03" db="EMBL/GenBank/DDBJ databases">
        <authorList>
            <person name="Martin H S."/>
        </authorList>
    </citation>
    <scope>NUCLEOTIDE SEQUENCE</scope>
</reference>
<feature type="compositionally biased region" description="Basic and acidic residues" evidence="1">
    <location>
        <begin position="588"/>
        <end position="600"/>
    </location>
</feature>
<dbReference type="Proteomes" id="UP000837857">
    <property type="component" value="Chromosome 29"/>
</dbReference>
<organism evidence="2 3">
    <name type="scientific">Iphiclides podalirius</name>
    <name type="common">scarce swallowtail</name>
    <dbReference type="NCBI Taxonomy" id="110791"/>
    <lineage>
        <taxon>Eukaryota</taxon>
        <taxon>Metazoa</taxon>
        <taxon>Ecdysozoa</taxon>
        <taxon>Arthropoda</taxon>
        <taxon>Hexapoda</taxon>
        <taxon>Insecta</taxon>
        <taxon>Pterygota</taxon>
        <taxon>Neoptera</taxon>
        <taxon>Endopterygota</taxon>
        <taxon>Lepidoptera</taxon>
        <taxon>Glossata</taxon>
        <taxon>Ditrysia</taxon>
        <taxon>Papilionoidea</taxon>
        <taxon>Papilionidae</taxon>
        <taxon>Papilioninae</taxon>
        <taxon>Iphiclides</taxon>
    </lineage>
</organism>
<proteinExistence type="predicted"/>